<dbReference type="GO" id="GO:0006310">
    <property type="term" value="P:DNA recombination"/>
    <property type="evidence" value="ECO:0007669"/>
    <property type="project" value="InterPro"/>
</dbReference>
<dbReference type="KEGG" id="gfs:119631718"/>
<dbReference type="Proteomes" id="UP000092443">
    <property type="component" value="Unplaced"/>
</dbReference>
<evidence type="ECO:0000313" key="3">
    <source>
        <dbReference type="RefSeq" id="XP_037880094.1"/>
    </source>
</evidence>
<dbReference type="InterPro" id="IPR014751">
    <property type="entry name" value="XRCC4-like_C"/>
</dbReference>
<name>A0A8U0W4F0_9MUSC</name>
<dbReference type="Gene3D" id="1.20.5.370">
    <property type="match status" value="1"/>
</dbReference>
<proteinExistence type="predicted"/>
<keyword evidence="2" id="KW-1185">Reference proteome</keyword>
<dbReference type="AlphaFoldDB" id="A0A8U0W4F0"/>
<dbReference type="GO" id="GO:0010165">
    <property type="term" value="P:response to X-ray"/>
    <property type="evidence" value="ECO:0007669"/>
    <property type="project" value="TreeGrafter"/>
</dbReference>
<accession>A0A8U0W4F0</accession>
<organism evidence="2 3">
    <name type="scientific">Glossina fuscipes</name>
    <dbReference type="NCBI Taxonomy" id="7396"/>
    <lineage>
        <taxon>Eukaryota</taxon>
        <taxon>Metazoa</taxon>
        <taxon>Ecdysozoa</taxon>
        <taxon>Arthropoda</taxon>
        <taxon>Hexapoda</taxon>
        <taxon>Insecta</taxon>
        <taxon>Pterygota</taxon>
        <taxon>Neoptera</taxon>
        <taxon>Endopterygota</taxon>
        <taxon>Diptera</taxon>
        <taxon>Brachycera</taxon>
        <taxon>Muscomorpha</taxon>
        <taxon>Hippoboscoidea</taxon>
        <taxon>Glossinidae</taxon>
        <taxon>Glossina</taxon>
    </lineage>
</organism>
<reference evidence="3" key="1">
    <citation type="submission" date="2025-08" db="UniProtKB">
        <authorList>
            <consortium name="RefSeq"/>
        </authorList>
    </citation>
    <scope>IDENTIFICATION</scope>
    <source>
        <tissue evidence="3">Whole body pupa</tissue>
    </source>
</reference>
<dbReference type="PANTHER" id="PTHR28559:SF1">
    <property type="entry name" value="DNA REPAIR PROTEIN XRCC4"/>
    <property type="match status" value="1"/>
</dbReference>
<dbReference type="GO" id="GO:0006303">
    <property type="term" value="P:double-strand break repair via nonhomologous end joining"/>
    <property type="evidence" value="ECO:0007669"/>
    <property type="project" value="TreeGrafter"/>
</dbReference>
<dbReference type="GO" id="GO:0005958">
    <property type="term" value="C:DNA-dependent protein kinase-DNA ligase 4 complex"/>
    <property type="evidence" value="ECO:0007669"/>
    <property type="project" value="TreeGrafter"/>
</dbReference>
<gene>
    <name evidence="3" type="primary">LOC119631718</name>
</gene>
<dbReference type="SUPFAM" id="SSF58022">
    <property type="entry name" value="XRCC4, C-terminal oligomerization domain"/>
    <property type="match status" value="1"/>
</dbReference>
<evidence type="ECO:0000313" key="2">
    <source>
        <dbReference type="Proteomes" id="UP000092443"/>
    </source>
</evidence>
<dbReference type="GO" id="GO:0003677">
    <property type="term" value="F:DNA binding"/>
    <property type="evidence" value="ECO:0007669"/>
    <property type="project" value="InterPro"/>
</dbReference>
<dbReference type="PANTHER" id="PTHR28559">
    <property type="entry name" value="DNA REPAIR PROTEIN XRCC4"/>
    <property type="match status" value="1"/>
</dbReference>
<dbReference type="GeneID" id="119631718"/>
<dbReference type="InterPro" id="IPR010585">
    <property type="entry name" value="DNA_repair_prot_XRCC4"/>
</dbReference>
<evidence type="ECO:0000256" key="1">
    <source>
        <dbReference type="SAM" id="MobiDB-lite"/>
    </source>
</evidence>
<dbReference type="RefSeq" id="XP_037880094.1">
    <property type="nucleotide sequence ID" value="XM_038024166.1"/>
</dbReference>
<feature type="region of interest" description="Disordered" evidence="1">
    <location>
        <begin position="192"/>
        <end position="252"/>
    </location>
</feature>
<sequence length="252" mass="29703">MTEIYFTKLLKNNTTSVDTKNFIYIKSKWDYQQTEILLQDSETELPSQVYQEECRRLLTAQMPIAGYSYELDDENKQLKVKKDPLSYLYLDIALKDIKNHYEIFDDVIELIQQKENYTIERANKTKDNDTLKVEIQDDFRRLLDEKNRLEKNLLKKAALLLNTKKQKITELEQRLKQYERQAEETIADITHIEESEDDLPGTSHNLQTTKHQPRIIESDESSEEEGNENVRKNNGSDDDAFMADTEPIIFPD</sequence>
<feature type="compositionally biased region" description="Acidic residues" evidence="1">
    <location>
        <begin position="218"/>
        <end position="227"/>
    </location>
</feature>
<protein>
    <submittedName>
        <fullName evidence="3">Uncharacterized protein LOC119631718</fullName>
    </submittedName>
</protein>
<dbReference type="GO" id="GO:0032807">
    <property type="term" value="C:DNA ligase IV complex"/>
    <property type="evidence" value="ECO:0007669"/>
    <property type="project" value="TreeGrafter"/>
</dbReference>